<accession>A0ACB9L762</accession>
<name>A0ACB9L762_BAUVA</name>
<organism evidence="1 2">
    <name type="scientific">Bauhinia variegata</name>
    <name type="common">Purple orchid tree</name>
    <name type="synonym">Phanera variegata</name>
    <dbReference type="NCBI Taxonomy" id="167791"/>
    <lineage>
        <taxon>Eukaryota</taxon>
        <taxon>Viridiplantae</taxon>
        <taxon>Streptophyta</taxon>
        <taxon>Embryophyta</taxon>
        <taxon>Tracheophyta</taxon>
        <taxon>Spermatophyta</taxon>
        <taxon>Magnoliopsida</taxon>
        <taxon>eudicotyledons</taxon>
        <taxon>Gunneridae</taxon>
        <taxon>Pentapetalae</taxon>
        <taxon>rosids</taxon>
        <taxon>fabids</taxon>
        <taxon>Fabales</taxon>
        <taxon>Fabaceae</taxon>
        <taxon>Cercidoideae</taxon>
        <taxon>Cercideae</taxon>
        <taxon>Bauhiniinae</taxon>
        <taxon>Bauhinia</taxon>
    </lineage>
</organism>
<proteinExistence type="predicted"/>
<keyword evidence="2" id="KW-1185">Reference proteome</keyword>
<evidence type="ECO:0000313" key="2">
    <source>
        <dbReference type="Proteomes" id="UP000828941"/>
    </source>
</evidence>
<dbReference type="Proteomes" id="UP000828941">
    <property type="component" value="Chromosome 12"/>
</dbReference>
<evidence type="ECO:0000313" key="1">
    <source>
        <dbReference type="EMBL" id="KAI4305288.1"/>
    </source>
</evidence>
<comment type="caution">
    <text evidence="1">The sequence shown here is derived from an EMBL/GenBank/DDBJ whole genome shotgun (WGS) entry which is preliminary data.</text>
</comment>
<dbReference type="EMBL" id="CM039437">
    <property type="protein sequence ID" value="KAI4305288.1"/>
    <property type="molecule type" value="Genomic_DNA"/>
</dbReference>
<gene>
    <name evidence="1" type="ORF">L6164_028660</name>
</gene>
<sequence length="1050" mass="116674">MTSPPVFSSSSASSAAVASALVSIERSFSKLWASPEDLHSFENPRRFFGFANRLQVVLNQLLLSEQSPPESLPVSVQTALKGIAGDLSKAAEIVSIYEKSSKIYVLINCKSLCASLQEHTVSIGGWLALLDSALQDNPDLRKKASDLCRDMKLAQFRVTENEERVQCTLEKEGQGRQTSKAVQSAIVMDLARALGIDPDNHSELSNQVKLFKNDLLRSNSVSERRILVSFERILDYWSNEPNIVSRNLDLEIEEDAPISPFKNFLCPLTKEVMKDPVVLETSQTYERTAIEYWFERCIEDARDITCPVTGRVLKSLDLKPNICLAGAIEEWVNRIIEYQVKSAKEHLTEEPLSVDRVERALDNIYKVSEEQPTSRYIIRNEGIVLLIVKMLSNSSKSIGSRLRSKALMALVSMAKDEESRKVMLEGSITRLAVHSLIGSSEKEREYAVKLLLEFSNDEACCIRIASEKGALVLLTSMAGNLEYPVLSNVAEEVLRQIEKVEDNVQLLAAAGRFQPLLSRLRDGSDGVKVEMASLLGRMTLTNSSKEQIARQSARLLVELLSKPEGKAPSLQALYNLSGLDDNTTILVESAALPSLIEVLFVDQDPLDELKKLAASIIANIVSKQGHWELASADKKGNTMQSENIVLGLLGLLNSSSSECQVSVLHILCGIISSPQASESVASHIKSADGFKTVISFLEHPQVEHRIYAYKLARLLSEWFNQDLANELRLSNKLSMLKEKLLDQQSTDEVRSDAARMLSNLVLSGDEDKTLLGSDFLGWTVATIKNQRRSSNARTSRTASGMLEGLLGLLLRFTRNLDQENLNVVRENHLMTVFSEQLDFTSTPKVKELAAHGLRNLSEFGRSVITRESEPPPPTGFCSSLVFMCGRRSTQPSTCPIHNSFCVEDSQLCLLKCNCIKPLVDLLNDNDNDTSVQVAAVETLSTLVLDYASNSFKRTVDELDQLGVVESVINLFTETRSAELQEKTVWMVEKMLRVESHNHRHSLNQSLVRGLVEAFKHGNTNARKHAQDALTHLKQLSGVSTMTSSQTRPRR</sequence>
<protein>
    <submittedName>
        <fullName evidence="1">Uncharacterized protein</fullName>
    </submittedName>
</protein>
<reference evidence="1 2" key="1">
    <citation type="journal article" date="2022" name="DNA Res.">
        <title>Chromosomal-level genome assembly of the orchid tree Bauhinia variegata (Leguminosae; Cercidoideae) supports the allotetraploid origin hypothesis of Bauhinia.</title>
        <authorList>
            <person name="Zhong Y."/>
            <person name="Chen Y."/>
            <person name="Zheng D."/>
            <person name="Pang J."/>
            <person name="Liu Y."/>
            <person name="Luo S."/>
            <person name="Meng S."/>
            <person name="Qian L."/>
            <person name="Wei D."/>
            <person name="Dai S."/>
            <person name="Zhou R."/>
        </authorList>
    </citation>
    <scope>NUCLEOTIDE SEQUENCE [LARGE SCALE GENOMIC DNA]</scope>
    <source>
        <strain evidence="1">BV-YZ2020</strain>
    </source>
</reference>